<evidence type="ECO:0000313" key="3">
    <source>
        <dbReference type="Proteomes" id="UP000703269"/>
    </source>
</evidence>
<gene>
    <name evidence="2" type="ORF">PsYK624_114800</name>
</gene>
<evidence type="ECO:0000256" key="1">
    <source>
        <dbReference type="SAM" id="MobiDB-lite"/>
    </source>
</evidence>
<feature type="region of interest" description="Disordered" evidence="1">
    <location>
        <begin position="225"/>
        <end position="248"/>
    </location>
</feature>
<accession>A0A9P3GHT7</accession>
<sequence length="262" mass="28623">MPVTVITNGEPLLLSSSSGDMCLRISAAHASSAPLLAATLALATFAYTACAQPPPPALDGTDHWALLYAAPRAGRPKVHLLFYERVAVPGAAPAYITRPLLDLAWHVLLDRATRRFTVPGPALDAASAVLRARAHKLLAAQGAHGAALAPEKAGPRGVRWDAWRDPNAEYGCAGTRAYEAAVREWACERAVEERVAKMAQREVTPMPEAMHARDMPEIPDFVEFPDQEEGYDGGEMWDEDEEMPPSDEDWYYCRDIVCDETE</sequence>
<dbReference type="OrthoDB" id="10669546at2759"/>
<dbReference type="AlphaFoldDB" id="A0A9P3GHT7"/>
<name>A0A9P3GHT7_9APHY</name>
<dbReference type="Proteomes" id="UP000703269">
    <property type="component" value="Unassembled WGS sequence"/>
</dbReference>
<dbReference type="EMBL" id="BPQB01000047">
    <property type="protein sequence ID" value="GJE95297.1"/>
    <property type="molecule type" value="Genomic_DNA"/>
</dbReference>
<organism evidence="2 3">
    <name type="scientific">Phanerochaete sordida</name>
    <dbReference type="NCBI Taxonomy" id="48140"/>
    <lineage>
        <taxon>Eukaryota</taxon>
        <taxon>Fungi</taxon>
        <taxon>Dikarya</taxon>
        <taxon>Basidiomycota</taxon>
        <taxon>Agaricomycotina</taxon>
        <taxon>Agaricomycetes</taxon>
        <taxon>Polyporales</taxon>
        <taxon>Phanerochaetaceae</taxon>
        <taxon>Phanerochaete</taxon>
    </lineage>
</organism>
<protein>
    <submittedName>
        <fullName evidence="2">Uncharacterized protein</fullName>
    </submittedName>
</protein>
<evidence type="ECO:0000313" key="2">
    <source>
        <dbReference type="EMBL" id="GJE95297.1"/>
    </source>
</evidence>
<proteinExistence type="predicted"/>
<reference evidence="2 3" key="1">
    <citation type="submission" date="2021-08" db="EMBL/GenBank/DDBJ databases">
        <title>Draft Genome Sequence of Phanerochaete sordida strain YK-624.</title>
        <authorList>
            <person name="Mori T."/>
            <person name="Dohra H."/>
            <person name="Suzuki T."/>
            <person name="Kawagishi H."/>
            <person name="Hirai H."/>
        </authorList>
    </citation>
    <scope>NUCLEOTIDE SEQUENCE [LARGE SCALE GENOMIC DNA]</scope>
    <source>
        <strain evidence="2 3">YK-624</strain>
    </source>
</reference>
<comment type="caution">
    <text evidence="2">The sequence shown here is derived from an EMBL/GenBank/DDBJ whole genome shotgun (WGS) entry which is preliminary data.</text>
</comment>
<keyword evidence="3" id="KW-1185">Reference proteome</keyword>